<proteinExistence type="predicted"/>
<name>A0ABT1TYC0_9GAMM</name>
<organism evidence="1 2">
    <name type="scientific">Methylomonas rosea</name>
    <dbReference type="NCBI Taxonomy" id="2952227"/>
    <lineage>
        <taxon>Bacteria</taxon>
        <taxon>Pseudomonadati</taxon>
        <taxon>Pseudomonadota</taxon>
        <taxon>Gammaproteobacteria</taxon>
        <taxon>Methylococcales</taxon>
        <taxon>Methylococcaceae</taxon>
        <taxon>Methylomonas</taxon>
    </lineage>
</organism>
<evidence type="ECO:0000313" key="2">
    <source>
        <dbReference type="Proteomes" id="UP001524570"/>
    </source>
</evidence>
<sequence length="68" mass="7740">MFNRIREMLSRGSIANKIDSEEFPMGSEHVLPAEMLQLLSGKSRPTHADMNQGKVRLILDEHELALSY</sequence>
<protein>
    <submittedName>
        <fullName evidence="1">Uncharacterized protein</fullName>
    </submittedName>
</protein>
<dbReference type="Proteomes" id="UP001524570">
    <property type="component" value="Unassembled WGS sequence"/>
</dbReference>
<reference evidence="1 2" key="1">
    <citation type="submission" date="2022-07" db="EMBL/GenBank/DDBJ databases">
        <title>Methylomonas rivi sp. nov., Methylomonas rosea sp. nov., Methylomonas aureus sp. nov. and Methylomonas subterranea sp. nov., four novel methanotrophs isolated from a freshwater creek and the deep terrestrial subsurface.</title>
        <authorList>
            <person name="Abin C."/>
            <person name="Sankaranarayanan K."/>
            <person name="Garner C."/>
            <person name="Sindelar R."/>
            <person name="Kotary K."/>
            <person name="Garner R."/>
            <person name="Barclay S."/>
            <person name="Lawson P."/>
            <person name="Krumholz L."/>
        </authorList>
    </citation>
    <scope>NUCLEOTIDE SEQUENCE [LARGE SCALE GENOMIC DNA]</scope>
    <source>
        <strain evidence="1 2">WSC-7</strain>
    </source>
</reference>
<dbReference type="RefSeq" id="WP_256608596.1">
    <property type="nucleotide sequence ID" value="NZ_JANIBL010000091.1"/>
</dbReference>
<accession>A0ABT1TYC0</accession>
<evidence type="ECO:0000313" key="1">
    <source>
        <dbReference type="EMBL" id="MCQ8119767.1"/>
    </source>
</evidence>
<gene>
    <name evidence="1" type="ORF">NP589_20280</name>
</gene>
<keyword evidence="2" id="KW-1185">Reference proteome</keyword>
<comment type="caution">
    <text evidence="1">The sequence shown here is derived from an EMBL/GenBank/DDBJ whole genome shotgun (WGS) entry which is preliminary data.</text>
</comment>
<dbReference type="EMBL" id="JANIBL010000091">
    <property type="protein sequence ID" value="MCQ8119767.1"/>
    <property type="molecule type" value="Genomic_DNA"/>
</dbReference>